<keyword evidence="4 5" id="KW-0408">Iron</keyword>
<keyword evidence="3 5" id="KW-0479">Metal-binding</keyword>
<evidence type="ECO:0008006" key="9">
    <source>
        <dbReference type="Google" id="ProtNLM"/>
    </source>
</evidence>
<reference evidence="7" key="1">
    <citation type="journal article" date="2020" name="Fungal Divers.">
        <title>Resolving the Mortierellaceae phylogeny through synthesis of multi-gene phylogenetics and phylogenomics.</title>
        <authorList>
            <person name="Vandepol N."/>
            <person name="Liber J."/>
            <person name="Desiro A."/>
            <person name="Na H."/>
            <person name="Kennedy M."/>
            <person name="Barry K."/>
            <person name="Grigoriev I.V."/>
            <person name="Miller A.N."/>
            <person name="O'Donnell K."/>
            <person name="Stajich J.E."/>
            <person name="Bonito G."/>
        </authorList>
    </citation>
    <scope>NUCLEOTIDE SEQUENCE</scope>
    <source>
        <strain evidence="7">CK1249</strain>
    </source>
</reference>
<evidence type="ECO:0000313" key="8">
    <source>
        <dbReference type="Proteomes" id="UP000738359"/>
    </source>
</evidence>
<evidence type="ECO:0000256" key="4">
    <source>
        <dbReference type="ARBA" id="ARBA00023004"/>
    </source>
</evidence>
<dbReference type="EMBL" id="JAAAHY010000171">
    <property type="protein sequence ID" value="KAF9966269.1"/>
    <property type="molecule type" value="Genomic_DNA"/>
</dbReference>
<dbReference type="OrthoDB" id="1844152at2759"/>
<dbReference type="GO" id="GO:0020037">
    <property type="term" value="F:heme binding"/>
    <property type="evidence" value="ECO:0007669"/>
    <property type="project" value="InterPro"/>
</dbReference>
<evidence type="ECO:0000256" key="3">
    <source>
        <dbReference type="ARBA" id="ARBA00022723"/>
    </source>
</evidence>
<gene>
    <name evidence="7" type="ORF">BGZ70_002818</name>
</gene>
<evidence type="ECO:0000313" key="7">
    <source>
        <dbReference type="EMBL" id="KAF9966269.1"/>
    </source>
</evidence>
<keyword evidence="5 6" id="KW-0349">Heme</keyword>
<dbReference type="GO" id="GO:0004497">
    <property type="term" value="F:monooxygenase activity"/>
    <property type="evidence" value="ECO:0007669"/>
    <property type="project" value="UniProtKB-KW"/>
</dbReference>
<accession>A0A9P6JB30</accession>
<evidence type="ECO:0000256" key="6">
    <source>
        <dbReference type="RuleBase" id="RU000461"/>
    </source>
</evidence>
<dbReference type="SUPFAM" id="SSF48264">
    <property type="entry name" value="Cytochrome P450"/>
    <property type="match status" value="1"/>
</dbReference>
<dbReference type="PANTHER" id="PTHR46206:SF7">
    <property type="entry name" value="P450, PUTATIVE (EUROFUNG)-RELATED"/>
    <property type="match status" value="1"/>
</dbReference>
<dbReference type="GO" id="GO:0016705">
    <property type="term" value="F:oxidoreductase activity, acting on paired donors, with incorporation or reduction of molecular oxygen"/>
    <property type="evidence" value="ECO:0007669"/>
    <property type="project" value="InterPro"/>
</dbReference>
<dbReference type="InterPro" id="IPR017972">
    <property type="entry name" value="Cyt_P450_CS"/>
</dbReference>
<dbReference type="AlphaFoldDB" id="A0A9P6JB30"/>
<dbReference type="Proteomes" id="UP000738359">
    <property type="component" value="Unassembled WGS sequence"/>
</dbReference>
<feature type="binding site" description="axial binding residue" evidence="5">
    <location>
        <position position="487"/>
    </location>
    <ligand>
        <name>heme</name>
        <dbReference type="ChEBI" id="CHEBI:30413"/>
    </ligand>
    <ligandPart>
        <name>Fe</name>
        <dbReference type="ChEBI" id="CHEBI:18248"/>
    </ligandPart>
</feature>
<comment type="cofactor">
    <cofactor evidence="1 5">
        <name>heme</name>
        <dbReference type="ChEBI" id="CHEBI:30413"/>
    </cofactor>
</comment>
<keyword evidence="6" id="KW-0503">Monooxygenase</keyword>
<organism evidence="7 8">
    <name type="scientific">Mortierella alpina</name>
    <name type="common">Oleaginous fungus</name>
    <name type="synonym">Mortierella renispora</name>
    <dbReference type="NCBI Taxonomy" id="64518"/>
    <lineage>
        <taxon>Eukaryota</taxon>
        <taxon>Fungi</taxon>
        <taxon>Fungi incertae sedis</taxon>
        <taxon>Mucoromycota</taxon>
        <taxon>Mortierellomycotina</taxon>
        <taxon>Mortierellomycetes</taxon>
        <taxon>Mortierellales</taxon>
        <taxon>Mortierellaceae</taxon>
        <taxon>Mortierella</taxon>
    </lineage>
</organism>
<proteinExistence type="inferred from homology"/>
<sequence length="541" mass="60805">MLTLLSGSSNMASTDAIKVAVPLGLGLASAAYLTIKLAVGNGFSIDKSIPMVSLRPGDTTHDKEYNEDPDAFLRRCEEEYGPVFNVYYTSKPYTVISGPLIREVFMNEDFSAIDAIEDLTGMRTFLNSMVKSNLDIDSRTVHDIVRDNISPNLPFFTPRIVKELEKNLEKQLGVCPAEEGGKLVEKPMSVLQEMVANAMANVFVGSEIAQSRKVIDTFITLAADFGALLSSGVHRTSSWRTFLKRTEINVFHPLQTHVRVLVEATTPVILERRRQEAEAIERGIEYQRPDDILQRLLDNVDKYHFVDLEDVCGHLLILVLASVHTTTDTSTNLLYYMAAYPEYLDKLYEEQQQVLDAVQQERELLRQECLRKGEPFDADTDPSHDRDLSAAAIKRMVCMDSFVREVFRSRTERLSLMHLARKSVRLSSGILISKGSNVIINMRSAHQGPDQGEDVTEFRPWRFVGKSKAATKVGVDFLPFGMGRHACPGRFLAMQELKTIGVMMVSKYSKIDVQDSTKLKKTLRSRMGEPADTGLIFTSRF</sequence>
<name>A0A9P6JB30_MORAP</name>
<dbReference type="InterPro" id="IPR002403">
    <property type="entry name" value="Cyt_P450_E_grp-IV"/>
</dbReference>
<dbReference type="CDD" id="cd11041">
    <property type="entry name" value="CYP503A1-like"/>
    <property type="match status" value="1"/>
</dbReference>
<dbReference type="GO" id="GO:0005506">
    <property type="term" value="F:iron ion binding"/>
    <property type="evidence" value="ECO:0007669"/>
    <property type="project" value="InterPro"/>
</dbReference>
<dbReference type="Pfam" id="PF00067">
    <property type="entry name" value="p450"/>
    <property type="match status" value="1"/>
</dbReference>
<dbReference type="PRINTS" id="PR00465">
    <property type="entry name" value="EP450IV"/>
</dbReference>
<dbReference type="Gene3D" id="1.10.630.10">
    <property type="entry name" value="Cytochrome P450"/>
    <property type="match status" value="1"/>
</dbReference>
<comment type="similarity">
    <text evidence="2 6">Belongs to the cytochrome P450 family.</text>
</comment>
<keyword evidence="6" id="KW-0560">Oxidoreductase</keyword>
<dbReference type="PROSITE" id="PS00086">
    <property type="entry name" value="CYTOCHROME_P450"/>
    <property type="match status" value="1"/>
</dbReference>
<evidence type="ECO:0000256" key="2">
    <source>
        <dbReference type="ARBA" id="ARBA00010617"/>
    </source>
</evidence>
<protein>
    <recommendedName>
        <fullName evidence="9">Cytochrome P450</fullName>
    </recommendedName>
</protein>
<dbReference type="PANTHER" id="PTHR46206">
    <property type="entry name" value="CYTOCHROME P450"/>
    <property type="match status" value="1"/>
</dbReference>
<evidence type="ECO:0000256" key="5">
    <source>
        <dbReference type="PIRSR" id="PIRSR602403-1"/>
    </source>
</evidence>
<dbReference type="InterPro" id="IPR036396">
    <property type="entry name" value="Cyt_P450_sf"/>
</dbReference>
<comment type="caution">
    <text evidence="7">The sequence shown here is derived from an EMBL/GenBank/DDBJ whole genome shotgun (WGS) entry which is preliminary data.</text>
</comment>
<keyword evidence="8" id="KW-1185">Reference proteome</keyword>
<dbReference type="InterPro" id="IPR001128">
    <property type="entry name" value="Cyt_P450"/>
</dbReference>
<evidence type="ECO:0000256" key="1">
    <source>
        <dbReference type="ARBA" id="ARBA00001971"/>
    </source>
</evidence>